<feature type="domain" description="N-acetyltransferase" evidence="1">
    <location>
        <begin position="78"/>
        <end position="221"/>
    </location>
</feature>
<evidence type="ECO:0000259" key="1">
    <source>
        <dbReference type="PROSITE" id="PS51186"/>
    </source>
</evidence>
<protein>
    <submittedName>
        <fullName evidence="2">GCN5-like N-acetyltransferase</fullName>
    </submittedName>
</protein>
<keyword evidence="3" id="KW-1185">Reference proteome</keyword>
<evidence type="ECO:0000313" key="2">
    <source>
        <dbReference type="EMBL" id="GHD18945.1"/>
    </source>
</evidence>
<dbReference type="PANTHER" id="PTHR42791:SF1">
    <property type="entry name" value="N-ACETYLTRANSFERASE DOMAIN-CONTAINING PROTEIN"/>
    <property type="match status" value="1"/>
</dbReference>
<dbReference type="Pfam" id="PF00583">
    <property type="entry name" value="Acetyltransf_1"/>
    <property type="match status" value="1"/>
</dbReference>
<dbReference type="PROSITE" id="PS51186">
    <property type="entry name" value="GNAT"/>
    <property type="match status" value="1"/>
</dbReference>
<dbReference type="InterPro" id="IPR000182">
    <property type="entry name" value="GNAT_dom"/>
</dbReference>
<sequence>MGGAAPEPGEFLMSVTVTASARPTTIDDVPSVARVLSRATHGDPLFQWLFPETRTRLARIRRFHAMAAGFGYVPYGDVRVTEAAESTAGESVVRAAALWAPAESNPEGPLVSPRLWPHWGPLLGRGRVAPFVRVFAEWKLAAPQEPHLYLAALGVDPVVAGTGIGGALLSQGLDRADAEGMPVFTQTMNDKALGFYERFGFEVVREVDHLEGGITHFLQRG</sequence>
<dbReference type="SUPFAM" id="SSF55729">
    <property type="entry name" value="Acyl-CoA N-acyltransferases (Nat)"/>
    <property type="match status" value="1"/>
</dbReference>
<dbReference type="InterPro" id="IPR052523">
    <property type="entry name" value="Trichothecene_AcTrans"/>
</dbReference>
<dbReference type="GO" id="GO:0016747">
    <property type="term" value="F:acyltransferase activity, transferring groups other than amino-acyl groups"/>
    <property type="evidence" value="ECO:0007669"/>
    <property type="project" value="InterPro"/>
</dbReference>
<organism evidence="2 3">
    <name type="scientific">Nocardiopsis kunsanensis</name>
    <dbReference type="NCBI Taxonomy" id="141693"/>
    <lineage>
        <taxon>Bacteria</taxon>
        <taxon>Bacillati</taxon>
        <taxon>Actinomycetota</taxon>
        <taxon>Actinomycetes</taxon>
        <taxon>Streptosporangiales</taxon>
        <taxon>Nocardiopsidaceae</taxon>
        <taxon>Nocardiopsis</taxon>
    </lineage>
</organism>
<name>A0A919CFX0_9ACTN</name>
<comment type="caution">
    <text evidence="2">The sequence shown here is derived from an EMBL/GenBank/DDBJ whole genome shotgun (WGS) entry which is preliminary data.</text>
</comment>
<accession>A0A919CFX0</accession>
<dbReference type="AlphaFoldDB" id="A0A919CFX0"/>
<reference evidence="2 3" key="1">
    <citation type="journal article" date="2014" name="Int. J. Syst. Evol. Microbiol.">
        <title>Complete genome sequence of Corynebacterium casei LMG S-19264T (=DSM 44701T), isolated from a smear-ripened cheese.</title>
        <authorList>
            <consortium name="US DOE Joint Genome Institute (JGI-PGF)"/>
            <person name="Walter F."/>
            <person name="Albersmeier A."/>
            <person name="Kalinowski J."/>
            <person name="Ruckert C."/>
        </authorList>
    </citation>
    <scope>NUCLEOTIDE SEQUENCE [LARGE SCALE GENOMIC DNA]</scope>
    <source>
        <strain evidence="2 3">KCTC 19473</strain>
    </source>
</reference>
<dbReference type="PANTHER" id="PTHR42791">
    <property type="entry name" value="GNAT FAMILY ACETYLTRANSFERASE"/>
    <property type="match status" value="1"/>
</dbReference>
<dbReference type="CDD" id="cd04301">
    <property type="entry name" value="NAT_SF"/>
    <property type="match status" value="1"/>
</dbReference>
<gene>
    <name evidence="2" type="ORF">GCM10007147_09650</name>
</gene>
<dbReference type="InterPro" id="IPR016181">
    <property type="entry name" value="Acyl_CoA_acyltransferase"/>
</dbReference>
<dbReference type="Gene3D" id="3.40.630.30">
    <property type="match status" value="1"/>
</dbReference>
<proteinExistence type="predicted"/>
<dbReference type="EMBL" id="BMXL01000003">
    <property type="protein sequence ID" value="GHD18945.1"/>
    <property type="molecule type" value="Genomic_DNA"/>
</dbReference>
<evidence type="ECO:0000313" key="3">
    <source>
        <dbReference type="Proteomes" id="UP000654947"/>
    </source>
</evidence>
<dbReference type="Proteomes" id="UP000654947">
    <property type="component" value="Unassembled WGS sequence"/>
</dbReference>